<keyword evidence="2" id="KW-1185">Reference proteome</keyword>
<proteinExistence type="predicted"/>
<evidence type="ECO:0000313" key="2">
    <source>
        <dbReference type="Proteomes" id="UP001152888"/>
    </source>
</evidence>
<accession>A0A9P0L2W3</accession>
<organism evidence="1 2">
    <name type="scientific">Acanthoscelides obtectus</name>
    <name type="common">Bean weevil</name>
    <name type="synonym">Bruchus obtectus</name>
    <dbReference type="NCBI Taxonomy" id="200917"/>
    <lineage>
        <taxon>Eukaryota</taxon>
        <taxon>Metazoa</taxon>
        <taxon>Ecdysozoa</taxon>
        <taxon>Arthropoda</taxon>
        <taxon>Hexapoda</taxon>
        <taxon>Insecta</taxon>
        <taxon>Pterygota</taxon>
        <taxon>Neoptera</taxon>
        <taxon>Endopterygota</taxon>
        <taxon>Coleoptera</taxon>
        <taxon>Polyphaga</taxon>
        <taxon>Cucujiformia</taxon>
        <taxon>Chrysomeloidea</taxon>
        <taxon>Chrysomelidae</taxon>
        <taxon>Bruchinae</taxon>
        <taxon>Bruchini</taxon>
        <taxon>Acanthoscelides</taxon>
    </lineage>
</organism>
<dbReference type="Proteomes" id="UP001152888">
    <property type="component" value="Unassembled WGS sequence"/>
</dbReference>
<dbReference type="EMBL" id="CAKOFQ010007018">
    <property type="protein sequence ID" value="CAH1987397.1"/>
    <property type="molecule type" value="Genomic_DNA"/>
</dbReference>
<protein>
    <submittedName>
        <fullName evidence="1">Uncharacterized protein</fullName>
    </submittedName>
</protein>
<evidence type="ECO:0000313" key="1">
    <source>
        <dbReference type="EMBL" id="CAH1987397.1"/>
    </source>
</evidence>
<name>A0A9P0L2W3_ACAOB</name>
<comment type="caution">
    <text evidence="1">The sequence shown here is derived from an EMBL/GenBank/DDBJ whole genome shotgun (WGS) entry which is preliminary data.</text>
</comment>
<gene>
    <name evidence="1" type="ORF">ACAOBT_LOCUS17823</name>
</gene>
<sequence>MNQITARYNSHNNIKYPYPASGMEHYKRQLLTTGDKLSQTIKDELNERGSQMKQTLEVKFRDVSDLVNDKGTKGMCLEAFRN</sequence>
<dbReference type="AlphaFoldDB" id="A0A9P0L2W3"/>
<reference evidence="1" key="1">
    <citation type="submission" date="2022-03" db="EMBL/GenBank/DDBJ databases">
        <authorList>
            <person name="Sayadi A."/>
        </authorList>
    </citation>
    <scope>NUCLEOTIDE SEQUENCE</scope>
</reference>